<evidence type="ECO:0000256" key="5">
    <source>
        <dbReference type="ARBA" id="ARBA00047422"/>
    </source>
</evidence>
<dbReference type="PROSITE" id="PS51679">
    <property type="entry name" value="SAM_MT_C5"/>
    <property type="match status" value="1"/>
</dbReference>
<evidence type="ECO:0000256" key="1">
    <source>
        <dbReference type="ARBA" id="ARBA00022603"/>
    </source>
</evidence>
<keyword evidence="10" id="KW-1185">Reference proteome</keyword>
<comment type="catalytic activity">
    <reaction evidence="5 8">
        <text>a 2'-deoxycytidine in DNA + S-adenosyl-L-methionine = a 5-methyl-2'-deoxycytidine in DNA + S-adenosyl-L-homocysteine + H(+)</text>
        <dbReference type="Rhea" id="RHEA:13681"/>
        <dbReference type="Rhea" id="RHEA-COMP:11369"/>
        <dbReference type="Rhea" id="RHEA-COMP:11370"/>
        <dbReference type="ChEBI" id="CHEBI:15378"/>
        <dbReference type="ChEBI" id="CHEBI:57856"/>
        <dbReference type="ChEBI" id="CHEBI:59789"/>
        <dbReference type="ChEBI" id="CHEBI:85452"/>
        <dbReference type="ChEBI" id="CHEBI:85454"/>
        <dbReference type="EC" id="2.1.1.37"/>
    </reaction>
</comment>
<dbReference type="NCBIfam" id="TIGR00675">
    <property type="entry name" value="dcm"/>
    <property type="match status" value="1"/>
</dbReference>
<dbReference type="InterPro" id="IPR029063">
    <property type="entry name" value="SAM-dependent_MTases_sf"/>
</dbReference>
<dbReference type="SUPFAM" id="SSF53335">
    <property type="entry name" value="S-adenosyl-L-methionine-dependent methyltransferases"/>
    <property type="match status" value="1"/>
</dbReference>
<comment type="similarity">
    <text evidence="6 7">Belongs to the class I-like SAM-binding methyltransferase superfamily. C5-methyltransferase family.</text>
</comment>
<dbReference type="Proteomes" id="UP001595791">
    <property type="component" value="Unassembled WGS sequence"/>
</dbReference>
<protein>
    <recommendedName>
        <fullName evidence="8">Cytosine-specific methyltransferase</fullName>
        <ecNumber evidence="8">2.1.1.37</ecNumber>
    </recommendedName>
</protein>
<dbReference type="GO" id="GO:0003886">
    <property type="term" value="F:DNA (cytosine-5-)-methyltransferase activity"/>
    <property type="evidence" value="ECO:0007669"/>
    <property type="project" value="UniProtKB-EC"/>
</dbReference>
<gene>
    <name evidence="9" type="ORF">ACFOW7_01135</name>
</gene>
<evidence type="ECO:0000256" key="7">
    <source>
        <dbReference type="RuleBase" id="RU000416"/>
    </source>
</evidence>
<keyword evidence="3 6" id="KW-0949">S-adenosyl-L-methionine</keyword>
<name>A0ABV8MKW8_9NEIS</name>
<keyword evidence="4" id="KW-0680">Restriction system</keyword>
<evidence type="ECO:0000256" key="6">
    <source>
        <dbReference type="PROSITE-ProRule" id="PRU01016"/>
    </source>
</evidence>
<accession>A0ABV8MKW8</accession>
<dbReference type="EC" id="2.1.1.37" evidence="8"/>
<dbReference type="PROSITE" id="PS00094">
    <property type="entry name" value="C5_MTASE_1"/>
    <property type="match status" value="1"/>
</dbReference>
<comment type="caution">
    <text evidence="9">The sequence shown here is derived from an EMBL/GenBank/DDBJ whole genome shotgun (WGS) entry which is preliminary data.</text>
</comment>
<dbReference type="EMBL" id="JBHSBU010000001">
    <property type="protein sequence ID" value="MFC4157950.1"/>
    <property type="molecule type" value="Genomic_DNA"/>
</dbReference>
<evidence type="ECO:0000256" key="3">
    <source>
        <dbReference type="ARBA" id="ARBA00022691"/>
    </source>
</evidence>
<evidence type="ECO:0000313" key="9">
    <source>
        <dbReference type="EMBL" id="MFC4157950.1"/>
    </source>
</evidence>
<keyword evidence="1 6" id="KW-0489">Methyltransferase</keyword>
<dbReference type="Pfam" id="PF00145">
    <property type="entry name" value="DNA_methylase"/>
    <property type="match status" value="1"/>
</dbReference>
<proteinExistence type="inferred from homology"/>
<dbReference type="Gene3D" id="3.90.120.10">
    <property type="entry name" value="DNA Methylase, subunit A, domain 2"/>
    <property type="match status" value="1"/>
</dbReference>
<dbReference type="PANTHER" id="PTHR10629:SF52">
    <property type="entry name" value="DNA (CYTOSINE-5)-METHYLTRANSFERASE 1"/>
    <property type="match status" value="1"/>
</dbReference>
<dbReference type="PANTHER" id="PTHR10629">
    <property type="entry name" value="CYTOSINE-SPECIFIC METHYLTRANSFERASE"/>
    <property type="match status" value="1"/>
</dbReference>
<feature type="active site" evidence="6">
    <location>
        <position position="112"/>
    </location>
</feature>
<dbReference type="InterPro" id="IPR001525">
    <property type="entry name" value="C5_MeTfrase"/>
</dbReference>
<evidence type="ECO:0000313" key="10">
    <source>
        <dbReference type="Proteomes" id="UP001595791"/>
    </source>
</evidence>
<evidence type="ECO:0000256" key="4">
    <source>
        <dbReference type="ARBA" id="ARBA00022747"/>
    </source>
</evidence>
<sequence length="392" mass="42399">MQFVPELIQRDSVDADGPSTAGALAHEHIANGKPTAIDLFSGAGGFSLGLVSAGFEVLGAFDSWDVAVNTYATNFDHPVVQCDLSKVTGQELLDRVGSTVDSIDVLVGGPPCQGFSVQRIGSDHDVRNHLVLEFGRLVAELKPRLFLMENVPGLLGKRGKELVAEFTSRLEISGYRVTSTIINAADYGVPQLRKRVVFAGWKIGQPPFVFPTPFIDPKAYRTVADALKGLPSPPKDLTPLPGDALHRRTRLSPLNQKRIELIPPGGGMQDLPDDLKVDCHKIGADKIGHRYVYGRLAPDRPSATITARFDSFTRGKFGHPIEARNITLREGARLQSFPDTFKLIGTQEEIAAQIGNAVPPLVAETLAQAAVRYLTGNSRADASALDQLHLFA</sequence>
<organism evidence="9 10">
    <name type="scientific">Chitinimonas lacunae</name>
    <dbReference type="NCBI Taxonomy" id="1963018"/>
    <lineage>
        <taxon>Bacteria</taxon>
        <taxon>Pseudomonadati</taxon>
        <taxon>Pseudomonadota</taxon>
        <taxon>Betaproteobacteria</taxon>
        <taxon>Neisseriales</taxon>
        <taxon>Chitinibacteraceae</taxon>
        <taxon>Chitinimonas</taxon>
    </lineage>
</organism>
<reference evidence="10" key="1">
    <citation type="journal article" date="2019" name="Int. J. Syst. Evol. Microbiol.">
        <title>The Global Catalogue of Microorganisms (GCM) 10K type strain sequencing project: providing services to taxonomists for standard genome sequencing and annotation.</title>
        <authorList>
            <consortium name="The Broad Institute Genomics Platform"/>
            <consortium name="The Broad Institute Genome Sequencing Center for Infectious Disease"/>
            <person name="Wu L."/>
            <person name="Ma J."/>
        </authorList>
    </citation>
    <scope>NUCLEOTIDE SEQUENCE [LARGE SCALE GENOMIC DNA]</scope>
    <source>
        <strain evidence="10">LMG 29894</strain>
    </source>
</reference>
<dbReference type="InterPro" id="IPR018117">
    <property type="entry name" value="C5_DNA_meth_AS"/>
</dbReference>
<evidence type="ECO:0000256" key="2">
    <source>
        <dbReference type="ARBA" id="ARBA00022679"/>
    </source>
</evidence>
<dbReference type="InterPro" id="IPR050390">
    <property type="entry name" value="C5-Methyltransferase"/>
</dbReference>
<dbReference type="GO" id="GO:0032259">
    <property type="term" value="P:methylation"/>
    <property type="evidence" value="ECO:0007669"/>
    <property type="project" value="UniProtKB-KW"/>
</dbReference>
<keyword evidence="2 6" id="KW-0808">Transferase</keyword>
<evidence type="ECO:0000256" key="8">
    <source>
        <dbReference type="RuleBase" id="RU000417"/>
    </source>
</evidence>
<dbReference type="PRINTS" id="PR00105">
    <property type="entry name" value="C5METTRFRASE"/>
</dbReference>
<dbReference type="Gene3D" id="3.40.50.150">
    <property type="entry name" value="Vaccinia Virus protein VP39"/>
    <property type="match status" value="1"/>
</dbReference>
<dbReference type="RefSeq" id="WP_378167964.1">
    <property type="nucleotide sequence ID" value="NZ_JBHSBU010000001.1"/>
</dbReference>